<evidence type="ECO:0000313" key="1">
    <source>
        <dbReference type="EMBL" id="USQ78915.1"/>
    </source>
</evidence>
<keyword evidence="2" id="KW-1185">Reference proteome</keyword>
<organism evidence="1 2">
    <name type="scientific">Ornithinimicrobium faecis</name>
    <dbReference type="NCBI Taxonomy" id="2934158"/>
    <lineage>
        <taxon>Bacteria</taxon>
        <taxon>Bacillati</taxon>
        <taxon>Actinomycetota</taxon>
        <taxon>Actinomycetes</taxon>
        <taxon>Micrococcales</taxon>
        <taxon>Ornithinimicrobiaceae</taxon>
        <taxon>Ornithinimicrobium</taxon>
    </lineage>
</organism>
<dbReference type="RefSeq" id="WP_252591740.1">
    <property type="nucleotide sequence ID" value="NZ_CP099489.1"/>
</dbReference>
<dbReference type="EMBL" id="CP099489">
    <property type="protein sequence ID" value="USQ78915.1"/>
    <property type="molecule type" value="Genomic_DNA"/>
</dbReference>
<dbReference type="InterPro" id="IPR053714">
    <property type="entry name" value="Iso_Racemase_Enz_sf"/>
</dbReference>
<accession>A0ABY4YQX8</accession>
<name>A0ABY4YQX8_9MICO</name>
<dbReference type="PANTHER" id="PTHR40267:SF1">
    <property type="entry name" value="BLR3294 PROTEIN"/>
    <property type="match status" value="1"/>
</dbReference>
<reference evidence="1" key="1">
    <citation type="submission" date="2022-06" db="EMBL/GenBank/DDBJ databases">
        <title>Ornithinimicrobium HY1793.</title>
        <authorList>
            <person name="Huang Y."/>
        </authorList>
    </citation>
    <scope>NUCLEOTIDE SEQUENCE</scope>
    <source>
        <strain evidence="1">HY1793</strain>
    </source>
</reference>
<dbReference type="Pfam" id="PF17645">
    <property type="entry name" value="Amdase"/>
    <property type="match status" value="1"/>
</dbReference>
<dbReference type="Gene3D" id="3.40.50.12500">
    <property type="match status" value="1"/>
</dbReference>
<proteinExistence type="predicted"/>
<dbReference type="InterPro" id="IPR026286">
    <property type="entry name" value="MaiA/AMDase"/>
</dbReference>
<gene>
    <name evidence="1" type="ORF">NF556_14955</name>
</gene>
<dbReference type="PIRSF" id="PIRSF015736">
    <property type="entry name" value="MI"/>
    <property type="match status" value="1"/>
</dbReference>
<dbReference type="Proteomes" id="UP001056455">
    <property type="component" value="Chromosome"/>
</dbReference>
<sequence length="273" mass="28736">MSARAGGSSAFNAAPLAASSPWANVPDEAPVGTVRVGVITPYDFALDRELWRWVPDNVTLQLTRTPHAPLPVSLEQATVVGDPDIVAQCTQDLIAVRPDVVAYACTSGSFIRRRAGERALIASMETAGAPQAVTTSGALVEALQHLDIGRVAVATPYDELISQGLSAFLEESGVAVARMQHLGLEGRIWTVPYAETVAMVRRTFTTDCQAVFISCTNLATFDIIAPLEAELGVPVLTANQVTLWAALRAVGVAAKGPGQLLATPDLQNVGVLP</sequence>
<protein>
    <submittedName>
        <fullName evidence="1">Asp/Glu racemase</fullName>
    </submittedName>
</protein>
<evidence type="ECO:0000313" key="2">
    <source>
        <dbReference type="Proteomes" id="UP001056455"/>
    </source>
</evidence>
<dbReference type="PANTHER" id="PTHR40267">
    <property type="entry name" value="BLR3294 PROTEIN"/>
    <property type="match status" value="1"/>
</dbReference>